<reference evidence="1" key="1">
    <citation type="submission" date="2022-10" db="EMBL/GenBank/DDBJ databases">
        <title>Complete Genome of Trichothecium roseum strain YXFP-22015, a Plant Pathogen Isolated from Citrus.</title>
        <authorList>
            <person name="Wang Y."/>
            <person name="Zhu L."/>
        </authorList>
    </citation>
    <scope>NUCLEOTIDE SEQUENCE</scope>
    <source>
        <strain evidence="1">YXFP-22015</strain>
    </source>
</reference>
<evidence type="ECO:0000313" key="2">
    <source>
        <dbReference type="Proteomes" id="UP001163324"/>
    </source>
</evidence>
<proteinExistence type="predicted"/>
<sequence>MMPLLVKAVRIVAYLAALVHSQHLLEPQTNTWNSAFSLTEAQINEARLSPSAAHNLNIALRHERTGWATCSVLSDPFYASIPANASSAPAGSVLKVEHFTNTTLYTLPPTLALSRLIYQSKTLNGSLVPVSAFVLWPYRARGGADAAPLVSWAHGTSGIFAECAPSHLRNLLYHFAGPYALALAGYAVVATDYAGLGVARDAAEQPIAHEYTASPAAGNDVLYAARAAHAAFPDQTTEDFAVMGHSQGGGAAWAAAQTQLEAGIGGYLGAVAVSPVTSVADVFAATGSSLGLIQGWKALARTFPDMPLDEVLTARGQRLAKLAGEAQACYAALGTMVADALAADPSEPLTVDDWFGSRWARTWSGMTAVGGKDFAGPLLVLQGSEDEATLEPLTTKYVNLTCERFPESELTYVVAEGVGHIPTMYATQQLWLEWLDERFRAGSRGGDGEGRGKGGCSRRTIGGETPVPGGQYQAESNWYMSFAVDAYQV</sequence>
<dbReference type="Proteomes" id="UP001163324">
    <property type="component" value="Chromosome 1"/>
</dbReference>
<comment type="caution">
    <text evidence="1">The sequence shown here is derived from an EMBL/GenBank/DDBJ whole genome shotgun (WGS) entry which is preliminary data.</text>
</comment>
<name>A0ACC0VC38_9HYPO</name>
<keyword evidence="2" id="KW-1185">Reference proteome</keyword>
<accession>A0ACC0VC38</accession>
<dbReference type="EMBL" id="CM047940">
    <property type="protein sequence ID" value="KAI9903764.1"/>
    <property type="molecule type" value="Genomic_DNA"/>
</dbReference>
<gene>
    <name evidence="1" type="ORF">N3K66_000293</name>
</gene>
<evidence type="ECO:0000313" key="1">
    <source>
        <dbReference type="EMBL" id="KAI9903764.1"/>
    </source>
</evidence>
<protein>
    <submittedName>
        <fullName evidence="1">Uncharacterized protein</fullName>
    </submittedName>
</protein>
<organism evidence="1 2">
    <name type="scientific">Trichothecium roseum</name>
    <dbReference type="NCBI Taxonomy" id="47278"/>
    <lineage>
        <taxon>Eukaryota</taxon>
        <taxon>Fungi</taxon>
        <taxon>Dikarya</taxon>
        <taxon>Ascomycota</taxon>
        <taxon>Pezizomycotina</taxon>
        <taxon>Sordariomycetes</taxon>
        <taxon>Hypocreomycetidae</taxon>
        <taxon>Hypocreales</taxon>
        <taxon>Hypocreales incertae sedis</taxon>
        <taxon>Trichothecium</taxon>
    </lineage>
</organism>